<dbReference type="InterPro" id="IPR027094">
    <property type="entry name" value="Mitofusin_fam"/>
</dbReference>
<organism evidence="7 8">
    <name type="scientific">Brachyspira pilosicoli</name>
    <name type="common">Serpulina pilosicoli</name>
    <dbReference type="NCBI Taxonomy" id="52584"/>
    <lineage>
        <taxon>Bacteria</taxon>
        <taxon>Pseudomonadati</taxon>
        <taxon>Spirochaetota</taxon>
        <taxon>Spirochaetia</taxon>
        <taxon>Brachyspirales</taxon>
        <taxon>Brachyspiraceae</taxon>
        <taxon>Brachyspira</taxon>
    </lineage>
</organism>
<evidence type="ECO:0000259" key="6">
    <source>
        <dbReference type="Pfam" id="PF00350"/>
    </source>
</evidence>
<dbReference type="InterPro" id="IPR027417">
    <property type="entry name" value="P-loop_NTPase"/>
</dbReference>
<keyword evidence="3" id="KW-0378">Hydrolase</keyword>
<evidence type="ECO:0000256" key="3">
    <source>
        <dbReference type="ARBA" id="ARBA00022801"/>
    </source>
</evidence>
<name>A0A5C8F628_BRAPL</name>
<dbReference type="Gene3D" id="3.40.50.300">
    <property type="entry name" value="P-loop containing nucleotide triphosphate hydrolases"/>
    <property type="match status" value="1"/>
</dbReference>
<dbReference type="GO" id="GO:0016020">
    <property type="term" value="C:membrane"/>
    <property type="evidence" value="ECO:0007669"/>
    <property type="project" value="UniProtKB-SubCell"/>
</dbReference>
<evidence type="ECO:0000256" key="5">
    <source>
        <dbReference type="ARBA" id="ARBA00023136"/>
    </source>
</evidence>
<gene>
    <name evidence="7" type="ORF">EPJ72_03130</name>
</gene>
<dbReference type="SUPFAM" id="SSF52540">
    <property type="entry name" value="P-loop containing nucleoside triphosphate hydrolases"/>
    <property type="match status" value="1"/>
</dbReference>
<dbReference type="Pfam" id="PF00350">
    <property type="entry name" value="Dynamin_N"/>
    <property type="match status" value="1"/>
</dbReference>
<dbReference type="Proteomes" id="UP000323176">
    <property type="component" value="Unassembled WGS sequence"/>
</dbReference>
<comment type="caution">
    <text evidence="7">The sequence shown here is derived from an EMBL/GenBank/DDBJ whole genome shotgun (WGS) entry which is preliminary data.</text>
</comment>
<dbReference type="GO" id="GO:0005525">
    <property type="term" value="F:GTP binding"/>
    <property type="evidence" value="ECO:0007669"/>
    <property type="project" value="UniProtKB-KW"/>
</dbReference>
<keyword evidence="2" id="KW-0547">Nucleotide-binding</keyword>
<comment type="subcellular location">
    <subcellularLocation>
        <location evidence="1">Membrane</location>
    </subcellularLocation>
</comment>
<dbReference type="PANTHER" id="PTHR10465:SF0">
    <property type="entry name" value="SARCALUMENIN"/>
    <property type="match status" value="1"/>
</dbReference>
<evidence type="ECO:0000256" key="4">
    <source>
        <dbReference type="ARBA" id="ARBA00023134"/>
    </source>
</evidence>
<evidence type="ECO:0000256" key="2">
    <source>
        <dbReference type="ARBA" id="ARBA00022741"/>
    </source>
</evidence>
<evidence type="ECO:0000313" key="7">
    <source>
        <dbReference type="EMBL" id="TXJ44949.1"/>
    </source>
</evidence>
<dbReference type="CDD" id="cd00882">
    <property type="entry name" value="Ras_like_GTPase"/>
    <property type="match status" value="1"/>
</dbReference>
<dbReference type="InterPro" id="IPR045063">
    <property type="entry name" value="Dynamin_N"/>
</dbReference>
<sequence length="282" mass="32209">MRIIMYNMNDKDNKFINAINTIITNFENIKFVQSNNIESLISSCKLIENDINKIKSDNRLLKIGIIGKMKAGKSSFVNALLFDGNNILPTAATPKTANLTRINFGEKEYIKVTFYNEDEWKNIEDKAYKFKSIKEEENKIQAKDDEMYNQNLINPNTPFYKELESSYEIYNMIFTKNRKGILDKLGKEEILGENEASAIGEIMNAYVGEDGIYTPIVKNVEVYIKVNDEDLKDIQIVDTPGLDDTVLSRSLVTEIFLSECHVVFVLSQSSSFLDASDMQLII</sequence>
<keyword evidence="5" id="KW-0472">Membrane</keyword>
<dbReference type="EMBL" id="SAXY01000020">
    <property type="protein sequence ID" value="TXJ44949.1"/>
    <property type="molecule type" value="Genomic_DNA"/>
</dbReference>
<reference evidence="7 8" key="1">
    <citation type="journal article" date="1992" name="Lakartidningen">
        <title>[Penicillin V and not amoxicillin is the first choice preparation in acute otitis].</title>
        <authorList>
            <person name="Kamme C."/>
            <person name="Lundgren K."/>
            <person name="Prellner K."/>
        </authorList>
    </citation>
    <scope>NUCLEOTIDE SEQUENCE [LARGE SCALE GENOMIC DNA]</scope>
    <source>
        <strain evidence="7 8">PC5538III-hc</strain>
    </source>
</reference>
<proteinExistence type="predicted"/>
<protein>
    <recommendedName>
        <fullName evidence="6">Dynamin N-terminal domain-containing protein</fullName>
    </recommendedName>
</protein>
<dbReference type="PANTHER" id="PTHR10465">
    <property type="entry name" value="TRANSMEMBRANE GTPASE FZO1"/>
    <property type="match status" value="1"/>
</dbReference>
<dbReference type="GO" id="GO:0003924">
    <property type="term" value="F:GTPase activity"/>
    <property type="evidence" value="ECO:0007669"/>
    <property type="project" value="InterPro"/>
</dbReference>
<accession>A0A5C8F628</accession>
<feature type="domain" description="Dynamin N-terminal" evidence="6">
    <location>
        <begin position="63"/>
        <end position="276"/>
    </location>
</feature>
<dbReference type="AlphaFoldDB" id="A0A5C8F628"/>
<evidence type="ECO:0000313" key="8">
    <source>
        <dbReference type="Proteomes" id="UP000323176"/>
    </source>
</evidence>
<keyword evidence="4" id="KW-0342">GTP-binding</keyword>
<evidence type="ECO:0000256" key="1">
    <source>
        <dbReference type="ARBA" id="ARBA00004370"/>
    </source>
</evidence>